<dbReference type="AlphaFoldDB" id="A0AAN7SYC6"/>
<organism evidence="2 3">
    <name type="scientific">Lithohypha guttulata</name>
    <dbReference type="NCBI Taxonomy" id="1690604"/>
    <lineage>
        <taxon>Eukaryota</taxon>
        <taxon>Fungi</taxon>
        <taxon>Dikarya</taxon>
        <taxon>Ascomycota</taxon>
        <taxon>Pezizomycotina</taxon>
        <taxon>Eurotiomycetes</taxon>
        <taxon>Chaetothyriomycetidae</taxon>
        <taxon>Chaetothyriales</taxon>
        <taxon>Trichomeriaceae</taxon>
        <taxon>Lithohypha</taxon>
    </lineage>
</organism>
<feature type="region of interest" description="Disordered" evidence="1">
    <location>
        <begin position="1"/>
        <end position="26"/>
    </location>
</feature>
<name>A0AAN7SYC6_9EURO</name>
<feature type="region of interest" description="Disordered" evidence="1">
    <location>
        <begin position="527"/>
        <end position="892"/>
    </location>
</feature>
<feature type="compositionally biased region" description="Polar residues" evidence="1">
    <location>
        <begin position="787"/>
        <end position="813"/>
    </location>
</feature>
<feature type="compositionally biased region" description="Basic and acidic residues" evidence="1">
    <location>
        <begin position="500"/>
        <end position="509"/>
    </location>
</feature>
<feature type="compositionally biased region" description="Polar residues" evidence="1">
    <location>
        <begin position="285"/>
        <end position="301"/>
    </location>
</feature>
<feature type="compositionally biased region" description="Polar residues" evidence="1">
    <location>
        <begin position="1"/>
        <end position="16"/>
    </location>
</feature>
<dbReference type="Proteomes" id="UP001309876">
    <property type="component" value="Unassembled WGS sequence"/>
</dbReference>
<reference evidence="2 3" key="1">
    <citation type="submission" date="2023-08" db="EMBL/GenBank/DDBJ databases">
        <title>Black Yeasts Isolated from many extreme environments.</title>
        <authorList>
            <person name="Coleine C."/>
            <person name="Stajich J.E."/>
            <person name="Selbmann L."/>
        </authorList>
    </citation>
    <scope>NUCLEOTIDE SEQUENCE [LARGE SCALE GENOMIC DNA]</scope>
    <source>
        <strain evidence="2 3">CCFEE 5910</strain>
    </source>
</reference>
<feature type="region of interest" description="Disordered" evidence="1">
    <location>
        <begin position="466"/>
        <end position="509"/>
    </location>
</feature>
<dbReference type="EMBL" id="JAVRRJ010000005">
    <property type="protein sequence ID" value="KAK5084710.1"/>
    <property type="molecule type" value="Genomic_DNA"/>
</dbReference>
<feature type="compositionally biased region" description="Acidic residues" evidence="1">
    <location>
        <begin position="742"/>
        <end position="752"/>
    </location>
</feature>
<evidence type="ECO:0000313" key="2">
    <source>
        <dbReference type="EMBL" id="KAK5084710.1"/>
    </source>
</evidence>
<feature type="compositionally biased region" description="Basic and acidic residues" evidence="1">
    <location>
        <begin position="825"/>
        <end position="838"/>
    </location>
</feature>
<feature type="compositionally biased region" description="Basic and acidic residues" evidence="1">
    <location>
        <begin position="582"/>
        <end position="593"/>
    </location>
</feature>
<feature type="compositionally biased region" description="Polar residues" evidence="1">
    <location>
        <begin position="353"/>
        <end position="363"/>
    </location>
</feature>
<feature type="compositionally biased region" description="Acidic residues" evidence="1">
    <location>
        <begin position="720"/>
        <end position="732"/>
    </location>
</feature>
<evidence type="ECO:0000256" key="1">
    <source>
        <dbReference type="SAM" id="MobiDB-lite"/>
    </source>
</evidence>
<sequence length="892" mass="97613">MTTGTSKRSNLQSLRENSVDDLFEGDLEPDQLLYSHDEEFDLSNRDDQSPRRTLEDELRQIYGGEYPAPAFDDYLEVKAEDEVEEQFQKSSIEKTGQHQARRTSIPPARAISGAGGDGMLFSFETHFGSHTITSKTEQYHNDIHKPQTTNVTNGKSVGSPDTQSVNSFAVNLDLDGTSPQIDRVLKQIKSKHTRQALHDADPTLTRQDLFNIYKHAVASGEEELASSKHTSRDHIGSVSTETALDDYRASKFTHATSRHSSLMHAKPYLSDPTPVEVQGHHPSTIPRSPQRCPSRTSSLASETRPILDEDEPQPLTEEALALKTSSTPKEDDTPFRLPGIAGRPESPFMRPTASASCASTGRSSPLRRHLDCVDTASTKALMGSPAPDPLQVPSRPDTPRPTVTDRYSQSFMEACGPNHLSFLSSPFVERCVSADEDINMPDPNQTSPVDDPNIYTSFDGMKSPQDSAPHFEAEGFSGSEPVTDFDNIDPDPMNPMAHGGRQDDHLPEIPHLHDEGLSVVQSYTRPRVATSSNRIPQLAPPWEEPRSTADKSNLRSHKDRGLGQHSEHGVELVLPSVPGEKPFMEPETERKSQSDPFASGADLISFAPATDSEPEPLDLLTGFVGSIHQAKRGQKKPPAKARAGQRSATAGRLPARTQENDSAASKQGGLVKMAGKRSKSTALGVQGIRVKVSKSQVTSRKVTRSVKLTTTRPTSQVPEVPDDMDVDIDLPLEELQPPPETPEQDSGLEQDEITVNSGGAQPSKKSRSARGKASRPANMTPRRSNRQRNTVSPEQMTVDSPEPQATTQTTPSRAKSRQNHNKASAADKHHVETGEKPSGDTVSRSRVPRTPRSRKKVVGDRLNPQSAAKSTEKEQPVATRRSPRIAKMMGHS</sequence>
<evidence type="ECO:0000313" key="3">
    <source>
        <dbReference type="Proteomes" id="UP001309876"/>
    </source>
</evidence>
<feature type="compositionally biased region" description="Basic residues" evidence="1">
    <location>
        <begin position="629"/>
        <end position="639"/>
    </location>
</feature>
<feature type="compositionally biased region" description="Basic and acidic residues" evidence="1">
    <location>
        <begin position="543"/>
        <end position="553"/>
    </location>
</feature>
<feature type="region of interest" description="Disordered" evidence="1">
    <location>
        <begin position="257"/>
        <end position="404"/>
    </location>
</feature>
<feature type="compositionally biased region" description="Polar residues" evidence="1">
    <location>
        <begin position="693"/>
        <end position="717"/>
    </location>
</feature>
<feature type="compositionally biased region" description="Basic residues" evidence="1">
    <location>
        <begin position="764"/>
        <end position="773"/>
    </location>
</feature>
<feature type="compositionally biased region" description="Basic residues" evidence="1">
    <location>
        <begin position="846"/>
        <end position="856"/>
    </location>
</feature>
<accession>A0AAN7SYC6</accession>
<feature type="compositionally biased region" description="Basic and acidic residues" evidence="1">
    <location>
        <begin position="559"/>
        <end position="570"/>
    </location>
</feature>
<gene>
    <name evidence="2" type="ORF">LTR05_005788</name>
</gene>
<proteinExistence type="predicted"/>
<protein>
    <submittedName>
        <fullName evidence="2">Uncharacterized protein</fullName>
    </submittedName>
</protein>
<keyword evidence="3" id="KW-1185">Reference proteome</keyword>
<comment type="caution">
    <text evidence="2">The sequence shown here is derived from an EMBL/GenBank/DDBJ whole genome shotgun (WGS) entry which is preliminary data.</text>
</comment>